<gene>
    <name evidence="1" type="ORF">ACFSUD_08525</name>
</gene>
<dbReference type="RefSeq" id="WP_386373395.1">
    <property type="nucleotide sequence ID" value="NZ_JBHUMP010000005.1"/>
</dbReference>
<evidence type="ECO:0000313" key="1">
    <source>
        <dbReference type="EMBL" id="MFD2739610.1"/>
    </source>
</evidence>
<sequence>MPLIDRFQHYSTGLTGPICGGFAITPDDAIDVASVTRAIILGTGGDVALRLRDGDELTLLNLAPGVIYPLRVSRVLASGTTATGITGLL</sequence>
<organism evidence="1 2">
    <name type="scientific">Sulfitobacter aestuarii</name>
    <dbReference type="NCBI Taxonomy" id="2161676"/>
    <lineage>
        <taxon>Bacteria</taxon>
        <taxon>Pseudomonadati</taxon>
        <taxon>Pseudomonadota</taxon>
        <taxon>Alphaproteobacteria</taxon>
        <taxon>Rhodobacterales</taxon>
        <taxon>Roseobacteraceae</taxon>
        <taxon>Sulfitobacter</taxon>
    </lineage>
</organism>
<comment type="caution">
    <text evidence="1">The sequence shown here is derived from an EMBL/GenBank/DDBJ whole genome shotgun (WGS) entry which is preliminary data.</text>
</comment>
<reference evidence="2" key="1">
    <citation type="journal article" date="2019" name="Int. J. Syst. Evol. Microbiol.">
        <title>The Global Catalogue of Microorganisms (GCM) 10K type strain sequencing project: providing services to taxonomists for standard genome sequencing and annotation.</title>
        <authorList>
            <consortium name="The Broad Institute Genomics Platform"/>
            <consortium name="The Broad Institute Genome Sequencing Center for Infectious Disease"/>
            <person name="Wu L."/>
            <person name="Ma J."/>
        </authorList>
    </citation>
    <scope>NUCLEOTIDE SEQUENCE [LARGE SCALE GENOMIC DNA]</scope>
    <source>
        <strain evidence="2">TISTR 2562</strain>
    </source>
</reference>
<evidence type="ECO:0008006" key="3">
    <source>
        <dbReference type="Google" id="ProtNLM"/>
    </source>
</evidence>
<evidence type="ECO:0000313" key="2">
    <source>
        <dbReference type="Proteomes" id="UP001597474"/>
    </source>
</evidence>
<name>A0ABW5U1Y4_9RHOB</name>
<proteinExistence type="predicted"/>
<protein>
    <recommendedName>
        <fullName evidence="3">Hedgehog/Intein (Hint) domain-containing protein</fullName>
    </recommendedName>
</protein>
<keyword evidence="2" id="KW-1185">Reference proteome</keyword>
<dbReference type="Proteomes" id="UP001597474">
    <property type="component" value="Unassembled WGS sequence"/>
</dbReference>
<accession>A0ABW5U1Y4</accession>
<dbReference type="EMBL" id="JBHUMP010000005">
    <property type="protein sequence ID" value="MFD2739610.1"/>
    <property type="molecule type" value="Genomic_DNA"/>
</dbReference>